<proteinExistence type="predicted"/>
<dbReference type="Proteomes" id="UP001224325">
    <property type="component" value="Chromosome"/>
</dbReference>
<dbReference type="KEGG" id="mlil:QLS71_016040"/>
<dbReference type="AlphaFoldDB" id="A0AAU7EFK5"/>
<gene>
    <name evidence="2" type="ORF">QLS71_016040</name>
</gene>
<keyword evidence="1" id="KW-0732">Signal</keyword>
<protein>
    <submittedName>
        <fullName evidence="2">Uncharacterized protein</fullName>
    </submittedName>
</protein>
<organism evidence="2 3">
    <name type="scientific">Mariniflexile litorale</name>
    <dbReference type="NCBI Taxonomy" id="3045158"/>
    <lineage>
        <taxon>Bacteria</taxon>
        <taxon>Pseudomonadati</taxon>
        <taxon>Bacteroidota</taxon>
        <taxon>Flavobacteriia</taxon>
        <taxon>Flavobacteriales</taxon>
        <taxon>Flavobacteriaceae</taxon>
        <taxon>Mariniflexile</taxon>
    </lineage>
</organism>
<evidence type="ECO:0000313" key="2">
    <source>
        <dbReference type="EMBL" id="XBL13822.1"/>
    </source>
</evidence>
<dbReference type="EMBL" id="CP155618">
    <property type="protein sequence ID" value="XBL13822.1"/>
    <property type="molecule type" value="Genomic_DNA"/>
</dbReference>
<feature type="signal peptide" evidence="1">
    <location>
        <begin position="1"/>
        <end position="19"/>
    </location>
</feature>
<evidence type="ECO:0000313" key="3">
    <source>
        <dbReference type="Proteomes" id="UP001224325"/>
    </source>
</evidence>
<keyword evidence="3" id="KW-1185">Reference proteome</keyword>
<reference evidence="2" key="1">
    <citation type="submission" date="2024-04" db="EMBL/GenBank/DDBJ databases">
        <title>Mariniflexile litorale, isolated from the shallow sediments of the Sea of Japan.</title>
        <authorList>
            <person name="Romanenko L."/>
            <person name="Isaeva M."/>
        </authorList>
    </citation>
    <scope>NUCLEOTIDE SEQUENCE [LARGE SCALE GENOMIC DNA]</scope>
    <source>
        <strain evidence="2">KMM 9835</strain>
    </source>
</reference>
<feature type="chain" id="PRO_5043772734" evidence="1">
    <location>
        <begin position="20"/>
        <end position="173"/>
    </location>
</feature>
<name>A0AAU7EFK5_9FLAO</name>
<dbReference type="SUPFAM" id="SSF160574">
    <property type="entry name" value="BT0923-like"/>
    <property type="match status" value="1"/>
</dbReference>
<dbReference type="RefSeq" id="WP_308992781.1">
    <property type="nucleotide sequence ID" value="NZ_CP155618.1"/>
</dbReference>
<evidence type="ECO:0000256" key="1">
    <source>
        <dbReference type="SAM" id="SignalP"/>
    </source>
</evidence>
<accession>A0AAU7EFK5</accession>
<sequence length="173" mass="19490">MKKLVFGLILLGLTNLVQAQNNSLAAVFKTEKPAIYTTKAMPIKNATYLAYTALYQPAKHIVMLHKKVAEFNIKALDIYTPKHTITYDVVFKEGTNVIKATYNHDGDVISCTESFEAVRLPYNVSSQLSKDYPKWLFSNTWCTINYSENNSAEVVYSVLLKKGTKSKKVTINP</sequence>